<dbReference type="EMBL" id="KZ679132">
    <property type="protein sequence ID" value="PTB76092.1"/>
    <property type="molecule type" value="Genomic_DNA"/>
</dbReference>
<dbReference type="Proteomes" id="UP000240760">
    <property type="component" value="Unassembled WGS sequence"/>
</dbReference>
<accession>A0A2T4C3G8</accession>
<evidence type="ECO:0000313" key="1">
    <source>
        <dbReference type="EMBL" id="PTB76092.1"/>
    </source>
</evidence>
<organism evidence="1 2">
    <name type="scientific">Trichoderma longibrachiatum ATCC 18648</name>
    <dbReference type="NCBI Taxonomy" id="983965"/>
    <lineage>
        <taxon>Eukaryota</taxon>
        <taxon>Fungi</taxon>
        <taxon>Dikarya</taxon>
        <taxon>Ascomycota</taxon>
        <taxon>Pezizomycotina</taxon>
        <taxon>Sordariomycetes</taxon>
        <taxon>Hypocreomycetidae</taxon>
        <taxon>Hypocreales</taxon>
        <taxon>Hypocreaceae</taxon>
        <taxon>Trichoderma</taxon>
    </lineage>
</organism>
<reference evidence="1 2" key="1">
    <citation type="submission" date="2016-07" db="EMBL/GenBank/DDBJ databases">
        <title>Multiple horizontal gene transfer events from other fungi enriched the ability of initially mycotrophic Trichoderma (Ascomycota) to feed on dead plant biomass.</title>
        <authorList>
            <consortium name="DOE Joint Genome Institute"/>
            <person name="Aerts A."/>
            <person name="Atanasova L."/>
            <person name="Chenthamara K."/>
            <person name="Zhang J."/>
            <person name="Grujic M."/>
            <person name="Henrissat B."/>
            <person name="Kuo A."/>
            <person name="Salamov A."/>
            <person name="Lipzen A."/>
            <person name="Labutti K."/>
            <person name="Barry K."/>
            <person name="Miao Y."/>
            <person name="Rahimi M.J."/>
            <person name="Shen Q."/>
            <person name="Grigoriev I.V."/>
            <person name="Kubicek C.P."/>
            <person name="Druzhinina I.S."/>
        </authorList>
    </citation>
    <scope>NUCLEOTIDE SEQUENCE [LARGE SCALE GENOMIC DNA]</scope>
    <source>
        <strain evidence="1 2">ATCC 18648</strain>
    </source>
</reference>
<keyword evidence="2" id="KW-1185">Reference proteome</keyword>
<protein>
    <submittedName>
        <fullName evidence="1">Uncharacterized protein</fullName>
    </submittedName>
</protein>
<dbReference type="AlphaFoldDB" id="A0A2T4C3G8"/>
<name>A0A2T4C3G8_TRILO</name>
<sequence>MKRAWTVVSCRMLARRLVIIAWSGFGGGHLHVLTYDKLGCEPRRCAYYISMKHTLQLILPDLLNHGINRLSALDGRLRARIFVSRWINSCMHGSIDSIQGSTASSLRLEVPSQERECDLTKMLVDETNIEAQ</sequence>
<proteinExistence type="predicted"/>
<gene>
    <name evidence="1" type="ORF">M440DRAFT_313755</name>
</gene>
<evidence type="ECO:0000313" key="2">
    <source>
        <dbReference type="Proteomes" id="UP000240760"/>
    </source>
</evidence>